<dbReference type="OrthoDB" id="792648at2"/>
<accession>K0XBK3</accession>
<protein>
    <submittedName>
        <fullName evidence="1">40-residue YVTN family beta-propeller</fullName>
    </submittedName>
</protein>
<reference evidence="1 2" key="1">
    <citation type="submission" date="2012-08" db="EMBL/GenBank/DDBJ databases">
        <title>The Genome Sequence of Barnesiella intestinihominis YIT 11860.</title>
        <authorList>
            <consortium name="The Broad Institute Genome Sequencing Platform"/>
            <person name="Earl A."/>
            <person name="Ward D."/>
            <person name="Feldgarden M."/>
            <person name="Gevers D."/>
            <person name="Morotomi M."/>
            <person name="Walker B."/>
            <person name="Young S.K."/>
            <person name="Zeng Q."/>
            <person name="Gargeya S."/>
            <person name="Fitzgerald M."/>
            <person name="Haas B."/>
            <person name="Abouelleil A."/>
            <person name="Alvarado L."/>
            <person name="Arachchi H.M."/>
            <person name="Berlin A.M."/>
            <person name="Chapman S.B."/>
            <person name="Goldberg J."/>
            <person name="Griggs A."/>
            <person name="Gujja S."/>
            <person name="Hansen M."/>
            <person name="Howarth C."/>
            <person name="Imamovic A."/>
            <person name="Larimer J."/>
            <person name="McCowen C."/>
            <person name="Montmayeur A."/>
            <person name="Murphy C."/>
            <person name="Neiman D."/>
            <person name="Pearson M."/>
            <person name="Priest M."/>
            <person name="Roberts A."/>
            <person name="Saif S."/>
            <person name="Shea T."/>
            <person name="Sisk P."/>
            <person name="Sykes S."/>
            <person name="Wortman J."/>
            <person name="Nusbaum C."/>
            <person name="Birren B."/>
        </authorList>
    </citation>
    <scope>NUCLEOTIDE SEQUENCE [LARGE SCALE GENOMIC DNA]</scope>
    <source>
        <strain evidence="1 2">YIT 11860</strain>
    </source>
</reference>
<dbReference type="Pfam" id="PF16819">
    <property type="entry name" value="DUF5074"/>
    <property type="match status" value="1"/>
</dbReference>
<comment type="caution">
    <text evidence="1">The sequence shown here is derived from an EMBL/GenBank/DDBJ whole genome shotgun (WGS) entry which is preliminary data.</text>
</comment>
<dbReference type="RefSeq" id="WP_008861393.1">
    <property type="nucleotide sequence ID" value="NZ_JH815203.1"/>
</dbReference>
<dbReference type="InterPro" id="IPR031815">
    <property type="entry name" value="DUF5074"/>
</dbReference>
<dbReference type="InterPro" id="IPR011045">
    <property type="entry name" value="N2O_reductase_N"/>
</dbReference>
<dbReference type="SUPFAM" id="SSF50974">
    <property type="entry name" value="Nitrous oxide reductase, N-terminal domain"/>
    <property type="match status" value="1"/>
</dbReference>
<dbReference type="eggNOG" id="COG3391">
    <property type="taxonomic scope" value="Bacteria"/>
</dbReference>
<dbReference type="AlphaFoldDB" id="K0XBK3"/>
<dbReference type="HOGENOM" id="CLU_035696_1_0_10"/>
<name>K0XBK3_9BACT</name>
<proteinExistence type="predicted"/>
<dbReference type="GeneID" id="77848207"/>
<dbReference type="EMBL" id="ADLE01000007">
    <property type="protein sequence ID" value="EJZ65169.1"/>
    <property type="molecule type" value="Genomic_DNA"/>
</dbReference>
<dbReference type="InterPro" id="IPR015943">
    <property type="entry name" value="WD40/YVTN_repeat-like_dom_sf"/>
</dbReference>
<evidence type="ECO:0000313" key="2">
    <source>
        <dbReference type="Proteomes" id="UP000006044"/>
    </source>
</evidence>
<dbReference type="PATRIC" id="fig|742726.3.peg.963"/>
<evidence type="ECO:0000313" key="1">
    <source>
        <dbReference type="EMBL" id="EJZ65169.1"/>
    </source>
</evidence>
<organism evidence="1 2">
    <name type="scientific">Barnesiella intestinihominis YIT 11860</name>
    <dbReference type="NCBI Taxonomy" id="742726"/>
    <lineage>
        <taxon>Bacteria</taxon>
        <taxon>Pseudomonadati</taxon>
        <taxon>Bacteroidota</taxon>
        <taxon>Bacteroidia</taxon>
        <taxon>Bacteroidales</taxon>
        <taxon>Barnesiellaceae</taxon>
        <taxon>Barnesiella</taxon>
    </lineage>
</organism>
<dbReference type="PANTHER" id="PTHR47197:SF3">
    <property type="entry name" value="DIHYDRO-HEME D1 DEHYDROGENASE"/>
    <property type="match status" value="1"/>
</dbReference>
<gene>
    <name evidence="1" type="ORF">HMPREF9448_00900</name>
</gene>
<dbReference type="Gene3D" id="2.130.10.10">
    <property type="entry name" value="YVTN repeat-like/Quinoprotein amine dehydrogenase"/>
    <property type="match status" value="1"/>
</dbReference>
<dbReference type="InterPro" id="IPR051200">
    <property type="entry name" value="Host-pathogen_enzymatic-act"/>
</dbReference>
<dbReference type="STRING" id="742726.HMPREF9448_00900"/>
<dbReference type="PROSITE" id="PS51257">
    <property type="entry name" value="PROKAR_LIPOPROTEIN"/>
    <property type="match status" value="1"/>
</dbReference>
<dbReference type="PANTHER" id="PTHR47197">
    <property type="entry name" value="PROTEIN NIRF"/>
    <property type="match status" value="1"/>
</dbReference>
<sequence length="389" mass="43552">MRSVVAHIVSCILLVGISLMTSCREDEVIILAEYERLPLGDNSRSDYAGLYLLNEGNMGSNKCSLDFVDFENGYYVRNLYAEKNPNVVKELGDVGNDVQIYGSKMYAVINCSHKVEVLDARSCQRLGQVDIPNCRYIAFDKGFAYVSAYVGPVGIDPNAQLGAVFQVDTATLEITAEVTVGYQPDELVIQDGLIYVANSGGYRKPNYDNTVSVIDIETMTQIRKIPVGINLHRIRADKYGKLWVSSRGDYEKIPSRLFVLEKDKRTNRMEVRDTLNVSCSEMDICGDSLYLYSVEWSNISQENNVTYGIIDVRTGELISNSFIKDGTETDIEIPYGLKVNPETGDVYVTDAKNYVSSGNLHCYGRDGIRKWSVRTGDIPAHMAFLYKNK</sequence>
<dbReference type="Proteomes" id="UP000006044">
    <property type="component" value="Unassembled WGS sequence"/>
</dbReference>
<keyword evidence="2" id="KW-1185">Reference proteome</keyword>
<dbReference type="SUPFAM" id="SSF63825">
    <property type="entry name" value="YWTD domain"/>
    <property type="match status" value="1"/>
</dbReference>